<dbReference type="EMBL" id="CP036339">
    <property type="protein sequence ID" value="QDT74986.1"/>
    <property type="molecule type" value="Genomic_DNA"/>
</dbReference>
<gene>
    <name evidence="2" type="ORF">I41_41920</name>
</gene>
<name>A0A517U2Y4_9BACT</name>
<evidence type="ECO:0000256" key="1">
    <source>
        <dbReference type="SAM" id="Phobius"/>
    </source>
</evidence>
<feature type="transmembrane region" description="Helical" evidence="1">
    <location>
        <begin position="55"/>
        <end position="72"/>
    </location>
</feature>
<keyword evidence="1" id="KW-0472">Membrane</keyword>
<reference evidence="2 3" key="1">
    <citation type="submission" date="2019-02" db="EMBL/GenBank/DDBJ databases">
        <title>Deep-cultivation of Planctomycetes and their phenomic and genomic characterization uncovers novel biology.</title>
        <authorList>
            <person name="Wiegand S."/>
            <person name="Jogler M."/>
            <person name="Boedeker C."/>
            <person name="Pinto D."/>
            <person name="Vollmers J."/>
            <person name="Rivas-Marin E."/>
            <person name="Kohn T."/>
            <person name="Peeters S.H."/>
            <person name="Heuer A."/>
            <person name="Rast P."/>
            <person name="Oberbeckmann S."/>
            <person name="Bunk B."/>
            <person name="Jeske O."/>
            <person name="Meyerdierks A."/>
            <person name="Storesund J.E."/>
            <person name="Kallscheuer N."/>
            <person name="Luecker S."/>
            <person name="Lage O.M."/>
            <person name="Pohl T."/>
            <person name="Merkel B.J."/>
            <person name="Hornburger P."/>
            <person name="Mueller R.-W."/>
            <person name="Bruemmer F."/>
            <person name="Labrenz M."/>
            <person name="Spormann A.M."/>
            <person name="Op den Camp H."/>
            <person name="Overmann J."/>
            <person name="Amann R."/>
            <person name="Jetten M.S.M."/>
            <person name="Mascher T."/>
            <person name="Medema M.H."/>
            <person name="Devos D.P."/>
            <person name="Kaster A.-K."/>
            <person name="Ovreas L."/>
            <person name="Rohde M."/>
            <person name="Galperin M.Y."/>
            <person name="Jogler C."/>
        </authorList>
    </citation>
    <scope>NUCLEOTIDE SEQUENCE [LARGE SCALE GENOMIC DNA]</scope>
    <source>
        <strain evidence="2 3">I41</strain>
    </source>
</reference>
<dbReference type="KEGG" id="llh:I41_41920"/>
<feature type="transmembrane region" description="Helical" evidence="1">
    <location>
        <begin position="21"/>
        <end position="43"/>
    </location>
</feature>
<accession>A0A517U2Y4</accession>
<evidence type="ECO:0008006" key="4">
    <source>
        <dbReference type="Google" id="ProtNLM"/>
    </source>
</evidence>
<evidence type="ECO:0000313" key="2">
    <source>
        <dbReference type="EMBL" id="QDT74986.1"/>
    </source>
</evidence>
<dbReference type="AlphaFoldDB" id="A0A517U2Y4"/>
<organism evidence="2 3">
    <name type="scientific">Lacipirellula limnantheis</name>
    <dbReference type="NCBI Taxonomy" id="2528024"/>
    <lineage>
        <taxon>Bacteria</taxon>
        <taxon>Pseudomonadati</taxon>
        <taxon>Planctomycetota</taxon>
        <taxon>Planctomycetia</taxon>
        <taxon>Pirellulales</taxon>
        <taxon>Lacipirellulaceae</taxon>
        <taxon>Lacipirellula</taxon>
    </lineage>
</organism>
<proteinExistence type="predicted"/>
<keyword evidence="1" id="KW-1133">Transmembrane helix</keyword>
<keyword evidence="1" id="KW-0812">Transmembrane</keyword>
<evidence type="ECO:0000313" key="3">
    <source>
        <dbReference type="Proteomes" id="UP000317909"/>
    </source>
</evidence>
<keyword evidence="3" id="KW-1185">Reference proteome</keyword>
<sequence>MTTAWAYAVRGDVPAALRANAGGTLLCGFVAGGAIWALASSLAGRWVLIRPSPHWLLWIGSGWLAITILDWVRKLVAG</sequence>
<protein>
    <recommendedName>
        <fullName evidence="4">GDT1 family protein</fullName>
    </recommendedName>
</protein>
<dbReference type="Proteomes" id="UP000317909">
    <property type="component" value="Chromosome"/>
</dbReference>